<keyword evidence="2" id="KW-1185">Reference proteome</keyword>
<dbReference type="EMBL" id="JADNYJ010000007">
    <property type="protein sequence ID" value="KAF8910170.1"/>
    <property type="molecule type" value="Genomic_DNA"/>
</dbReference>
<comment type="caution">
    <text evidence="1">The sequence shown here is derived from an EMBL/GenBank/DDBJ whole genome shotgun (WGS) entry which is preliminary data.</text>
</comment>
<evidence type="ECO:0000313" key="2">
    <source>
        <dbReference type="Proteomes" id="UP000724874"/>
    </source>
</evidence>
<protein>
    <submittedName>
        <fullName evidence="1">Uncharacterized protein</fullName>
    </submittedName>
</protein>
<proteinExistence type="predicted"/>
<accession>A0A9P5NXP9</accession>
<name>A0A9P5NXP9_GYMJU</name>
<evidence type="ECO:0000313" key="1">
    <source>
        <dbReference type="EMBL" id="KAF8910170.1"/>
    </source>
</evidence>
<sequence>MLLKEHQRPLTISLTVYLGSSPGWKMLEHINTADHVQRPEVDDINSLTLVLDQQIKSGDTGLAQVLPKWTSLFYGIHHLSLDFHSKALSLSETTMLAKQIIHEDRLPFLSSLEVNGKEINRKSEVEES</sequence>
<organism evidence="1 2">
    <name type="scientific">Gymnopilus junonius</name>
    <name type="common">Spectacular rustgill mushroom</name>
    <name type="synonym">Gymnopilus spectabilis subsp. junonius</name>
    <dbReference type="NCBI Taxonomy" id="109634"/>
    <lineage>
        <taxon>Eukaryota</taxon>
        <taxon>Fungi</taxon>
        <taxon>Dikarya</taxon>
        <taxon>Basidiomycota</taxon>
        <taxon>Agaricomycotina</taxon>
        <taxon>Agaricomycetes</taxon>
        <taxon>Agaricomycetidae</taxon>
        <taxon>Agaricales</taxon>
        <taxon>Agaricineae</taxon>
        <taxon>Hymenogastraceae</taxon>
        <taxon>Gymnopilus</taxon>
    </lineage>
</organism>
<gene>
    <name evidence="1" type="ORF">CPB84DRAFT_1743618</name>
</gene>
<dbReference type="Proteomes" id="UP000724874">
    <property type="component" value="Unassembled WGS sequence"/>
</dbReference>
<reference evidence="1" key="1">
    <citation type="submission" date="2020-11" db="EMBL/GenBank/DDBJ databases">
        <authorList>
            <consortium name="DOE Joint Genome Institute"/>
            <person name="Ahrendt S."/>
            <person name="Riley R."/>
            <person name="Andreopoulos W."/>
            <person name="LaButti K."/>
            <person name="Pangilinan J."/>
            <person name="Ruiz-duenas F.J."/>
            <person name="Barrasa J.M."/>
            <person name="Sanchez-Garcia M."/>
            <person name="Camarero S."/>
            <person name="Miyauchi S."/>
            <person name="Serrano A."/>
            <person name="Linde D."/>
            <person name="Babiker R."/>
            <person name="Drula E."/>
            <person name="Ayuso-Fernandez I."/>
            <person name="Pacheco R."/>
            <person name="Padilla G."/>
            <person name="Ferreira P."/>
            <person name="Barriuso J."/>
            <person name="Kellner H."/>
            <person name="Castanera R."/>
            <person name="Alfaro M."/>
            <person name="Ramirez L."/>
            <person name="Pisabarro A.G."/>
            <person name="Kuo A."/>
            <person name="Tritt A."/>
            <person name="Lipzen A."/>
            <person name="He G."/>
            <person name="Yan M."/>
            <person name="Ng V."/>
            <person name="Cullen D."/>
            <person name="Martin F."/>
            <person name="Rosso M.-N."/>
            <person name="Henrissat B."/>
            <person name="Hibbett D."/>
            <person name="Martinez A.T."/>
            <person name="Grigoriev I.V."/>
        </authorList>
    </citation>
    <scope>NUCLEOTIDE SEQUENCE</scope>
    <source>
        <strain evidence="1">AH 44721</strain>
    </source>
</reference>
<dbReference type="AlphaFoldDB" id="A0A9P5NXP9"/>